<feature type="chain" id="PRO_5047423527" evidence="2">
    <location>
        <begin position="20"/>
        <end position="382"/>
    </location>
</feature>
<dbReference type="SUPFAM" id="SSF52129">
    <property type="entry name" value="Caspase-like"/>
    <property type="match status" value="1"/>
</dbReference>
<protein>
    <submittedName>
        <fullName evidence="4">Caspase domain-containing protein</fullName>
    </submittedName>
</protein>
<sequence length="382" mass="41582">MKPGILLLSGLLFAITALAQEPESAISTSRSVRQKIDTKGLYGIETVEAPQIIFLTGDGSMATVQTDQLLIKACVKTSKPLTRLSLFVNDALQQADRDLKVQADTEPACDHPLSQTVQLREGDNRLKLVAQNPGGTTSETFLVRYEKKAPVVAEKRLALVIGNASYPGASRLVNPVNDANDMAAALEKVGFEVMLHTNVTKQQMAAAINDFGEKLQDNCQVGMFYYAGHGMQHAGTNFLVPIDAEPRSAGDIEYTCEFADRVLAKMREAHVRTNIVVLDACRNNPFDRSWARGDDGNKGLSPMNGPSGSYLAFATAPGQTAADGTARNGLYTSALLKYLNVPDLSIESVFKQVRLEVMKQSNSKQTPWDSSSLTGDFYFLRK</sequence>
<dbReference type="Gene3D" id="3.40.50.1460">
    <property type="match status" value="1"/>
</dbReference>
<comment type="similarity">
    <text evidence="1">Belongs to the peptidase C14A family.</text>
</comment>
<dbReference type="Proteomes" id="UP001597469">
    <property type="component" value="Unassembled WGS sequence"/>
</dbReference>
<gene>
    <name evidence="4" type="ORF">ACFSUS_10990</name>
</gene>
<evidence type="ECO:0000313" key="5">
    <source>
        <dbReference type="Proteomes" id="UP001597469"/>
    </source>
</evidence>
<feature type="domain" description="Caspase family p20" evidence="3">
    <location>
        <begin position="154"/>
        <end position="285"/>
    </location>
</feature>
<dbReference type="InterPro" id="IPR015917">
    <property type="entry name" value="Pept_C14A"/>
</dbReference>
<evidence type="ECO:0000256" key="2">
    <source>
        <dbReference type="SAM" id="SignalP"/>
    </source>
</evidence>
<dbReference type="PANTHER" id="PTHR22576:SF37">
    <property type="entry name" value="MUCOSA-ASSOCIATED LYMPHOID TISSUE LYMPHOMA TRANSLOCATION PROTEIN 1"/>
    <property type="match status" value="1"/>
</dbReference>
<dbReference type="EMBL" id="JBHULN010000005">
    <property type="protein sequence ID" value="MFD2571163.1"/>
    <property type="molecule type" value="Genomic_DNA"/>
</dbReference>
<evidence type="ECO:0000313" key="4">
    <source>
        <dbReference type="EMBL" id="MFD2571163.1"/>
    </source>
</evidence>
<dbReference type="PROSITE" id="PS50208">
    <property type="entry name" value="CASPASE_P20"/>
    <property type="match status" value="1"/>
</dbReference>
<dbReference type="InterPro" id="IPR052039">
    <property type="entry name" value="Caspase-related_regulators"/>
</dbReference>
<comment type="caution">
    <text evidence="4">The sequence shown here is derived from an EMBL/GenBank/DDBJ whole genome shotgun (WGS) entry which is preliminary data.</text>
</comment>
<keyword evidence="2" id="KW-0732">Signal</keyword>
<dbReference type="InterPro" id="IPR029030">
    <property type="entry name" value="Caspase-like_dom_sf"/>
</dbReference>
<dbReference type="InterPro" id="IPR001309">
    <property type="entry name" value="Pept_C14_p20"/>
</dbReference>
<dbReference type="PRINTS" id="PR00376">
    <property type="entry name" value="IL1BCENZYME"/>
</dbReference>
<dbReference type="RefSeq" id="WP_381522447.1">
    <property type="nucleotide sequence ID" value="NZ_JBHULN010000005.1"/>
</dbReference>
<reference evidence="5" key="1">
    <citation type="journal article" date="2019" name="Int. J. Syst. Evol. Microbiol.">
        <title>The Global Catalogue of Microorganisms (GCM) 10K type strain sequencing project: providing services to taxonomists for standard genome sequencing and annotation.</title>
        <authorList>
            <consortium name="The Broad Institute Genomics Platform"/>
            <consortium name="The Broad Institute Genome Sequencing Center for Infectious Disease"/>
            <person name="Wu L."/>
            <person name="Ma J."/>
        </authorList>
    </citation>
    <scope>NUCLEOTIDE SEQUENCE [LARGE SCALE GENOMIC DNA]</scope>
    <source>
        <strain evidence="5">KCTC 42805</strain>
    </source>
</reference>
<keyword evidence="5" id="KW-1185">Reference proteome</keyword>
<accession>A0ABW5M290</accession>
<name>A0ABW5M290_9BACT</name>
<evidence type="ECO:0000256" key="1">
    <source>
        <dbReference type="ARBA" id="ARBA00010134"/>
    </source>
</evidence>
<proteinExistence type="inferred from homology"/>
<dbReference type="Pfam" id="PF00656">
    <property type="entry name" value="Peptidase_C14"/>
    <property type="match status" value="1"/>
</dbReference>
<organism evidence="4 5">
    <name type="scientific">Spirosoma soli</name>
    <dbReference type="NCBI Taxonomy" id="1770529"/>
    <lineage>
        <taxon>Bacteria</taxon>
        <taxon>Pseudomonadati</taxon>
        <taxon>Bacteroidota</taxon>
        <taxon>Cytophagia</taxon>
        <taxon>Cytophagales</taxon>
        <taxon>Cytophagaceae</taxon>
        <taxon>Spirosoma</taxon>
    </lineage>
</organism>
<dbReference type="InterPro" id="IPR011600">
    <property type="entry name" value="Pept_C14_caspase"/>
</dbReference>
<feature type="signal peptide" evidence="2">
    <location>
        <begin position="1"/>
        <end position="19"/>
    </location>
</feature>
<evidence type="ECO:0000259" key="3">
    <source>
        <dbReference type="PROSITE" id="PS50208"/>
    </source>
</evidence>
<dbReference type="PANTHER" id="PTHR22576">
    <property type="entry name" value="MUCOSA ASSOCIATED LYMPHOID TISSUE LYMPHOMA TRANSLOCATION PROTEIN 1/PARACASPASE"/>
    <property type="match status" value="1"/>
</dbReference>